<dbReference type="SFLD" id="SFLDS00003">
    <property type="entry name" value="Haloacid_Dehalogenase"/>
    <property type="match status" value="1"/>
</dbReference>
<dbReference type="NCBIfam" id="TIGR01509">
    <property type="entry name" value="HAD-SF-IA-v3"/>
    <property type="match status" value="1"/>
</dbReference>
<dbReference type="Gene3D" id="3.40.50.1000">
    <property type="entry name" value="HAD superfamily/HAD-like"/>
    <property type="match status" value="1"/>
</dbReference>
<dbReference type="InterPro" id="IPR023198">
    <property type="entry name" value="PGP-like_dom2"/>
</dbReference>
<dbReference type="SUPFAM" id="SSF56784">
    <property type="entry name" value="HAD-like"/>
    <property type="match status" value="1"/>
</dbReference>
<dbReference type="PANTHER" id="PTHR43611">
    <property type="entry name" value="ALPHA-D-GLUCOSE 1-PHOSPHATE PHOSPHATASE"/>
    <property type="match status" value="1"/>
</dbReference>
<dbReference type="InterPro" id="IPR006439">
    <property type="entry name" value="HAD-SF_hydro_IA"/>
</dbReference>
<keyword evidence="1" id="KW-0378">Hydrolase</keyword>
<name>A0A7C9B7N0_9BACT</name>
<dbReference type="InterPro" id="IPR023214">
    <property type="entry name" value="HAD_sf"/>
</dbReference>
<dbReference type="PRINTS" id="PR00413">
    <property type="entry name" value="HADHALOGNASE"/>
</dbReference>
<dbReference type="NCBIfam" id="TIGR01549">
    <property type="entry name" value="HAD-SF-IA-v1"/>
    <property type="match status" value="1"/>
</dbReference>
<dbReference type="PANTHER" id="PTHR43611:SF3">
    <property type="entry name" value="FLAVIN MONONUCLEOTIDE HYDROLASE 1, CHLOROPLATIC"/>
    <property type="match status" value="1"/>
</dbReference>
<dbReference type="AlphaFoldDB" id="A0A7C9B7N0"/>
<evidence type="ECO:0000313" key="2">
    <source>
        <dbReference type="Proteomes" id="UP000479293"/>
    </source>
</evidence>
<sequence>MKNIIFDLGDVIINIDVPRAAQSFATLSGRSTEEIVRLFEEGNLFRQFETGALDADGFRSYVREILNNTTWADVEVDTAWNSLLLDIPAERIELIRKLSKDYRLFLLSNTSSIHIEAVDKILHQASGAERLGDLFEKVFLSYEMGVMKPHPEIYQRVLTEADLLPDETLFLDDNLDNIHAARLLGIQTIHVQKPLSILDYLNDYVD</sequence>
<organism evidence="1 2">
    <name type="scientific">Salmonirosea aquatica</name>
    <dbReference type="NCBI Taxonomy" id="2654236"/>
    <lineage>
        <taxon>Bacteria</taxon>
        <taxon>Pseudomonadati</taxon>
        <taxon>Bacteroidota</taxon>
        <taxon>Cytophagia</taxon>
        <taxon>Cytophagales</taxon>
        <taxon>Spirosomataceae</taxon>
        <taxon>Salmonirosea</taxon>
    </lineage>
</organism>
<protein>
    <submittedName>
        <fullName evidence="1">HAD-IA family hydrolase</fullName>
    </submittedName>
</protein>
<keyword evidence="2" id="KW-1185">Reference proteome</keyword>
<dbReference type="SFLD" id="SFLDG01129">
    <property type="entry name" value="C1.5:_HAD__Beta-PGM__Phosphata"/>
    <property type="match status" value="1"/>
</dbReference>
<dbReference type="EMBL" id="WHLY01000002">
    <property type="protein sequence ID" value="MPR31982.1"/>
    <property type="molecule type" value="Genomic_DNA"/>
</dbReference>
<proteinExistence type="predicted"/>
<evidence type="ECO:0000313" key="1">
    <source>
        <dbReference type="EMBL" id="MPR31982.1"/>
    </source>
</evidence>
<dbReference type="Pfam" id="PF00702">
    <property type="entry name" value="Hydrolase"/>
    <property type="match status" value="1"/>
</dbReference>
<accession>A0A7C9B7N0</accession>
<reference evidence="1 2" key="1">
    <citation type="submission" date="2019-10" db="EMBL/GenBank/DDBJ databases">
        <title>Draft Genome Sequence of Cytophagaceae sp. SJW1-29.</title>
        <authorList>
            <person name="Choi A."/>
        </authorList>
    </citation>
    <scope>NUCLEOTIDE SEQUENCE [LARGE SCALE GENOMIC DNA]</scope>
    <source>
        <strain evidence="1 2">SJW1-29</strain>
    </source>
</reference>
<dbReference type="CDD" id="cd02603">
    <property type="entry name" value="HAD_sEH-N_like"/>
    <property type="match status" value="1"/>
</dbReference>
<dbReference type="Gene3D" id="1.10.150.240">
    <property type="entry name" value="Putative phosphatase, domain 2"/>
    <property type="match status" value="1"/>
</dbReference>
<dbReference type="GO" id="GO:0016787">
    <property type="term" value="F:hydrolase activity"/>
    <property type="evidence" value="ECO:0007669"/>
    <property type="project" value="UniProtKB-KW"/>
</dbReference>
<gene>
    <name evidence="1" type="ORF">GBK04_01115</name>
</gene>
<dbReference type="InterPro" id="IPR036412">
    <property type="entry name" value="HAD-like_sf"/>
</dbReference>
<dbReference type="Proteomes" id="UP000479293">
    <property type="component" value="Unassembled WGS sequence"/>
</dbReference>
<comment type="caution">
    <text evidence="1">The sequence shown here is derived from an EMBL/GenBank/DDBJ whole genome shotgun (WGS) entry which is preliminary data.</text>
</comment>